<reference evidence="1" key="2">
    <citation type="journal article" date="2015" name="Data Brief">
        <title>Shoot transcriptome of the giant reed, Arundo donax.</title>
        <authorList>
            <person name="Barrero R.A."/>
            <person name="Guerrero F.D."/>
            <person name="Moolhuijzen P."/>
            <person name="Goolsby J.A."/>
            <person name="Tidwell J."/>
            <person name="Bellgard S.E."/>
            <person name="Bellgard M.I."/>
        </authorList>
    </citation>
    <scope>NUCLEOTIDE SEQUENCE</scope>
    <source>
        <tissue evidence="1">Shoot tissue taken approximately 20 cm above the soil surface</tissue>
    </source>
</reference>
<evidence type="ECO:0000313" key="1">
    <source>
        <dbReference type="EMBL" id="JAE26375.1"/>
    </source>
</evidence>
<organism evidence="1">
    <name type="scientific">Arundo donax</name>
    <name type="common">Giant reed</name>
    <name type="synonym">Donax arundinaceus</name>
    <dbReference type="NCBI Taxonomy" id="35708"/>
    <lineage>
        <taxon>Eukaryota</taxon>
        <taxon>Viridiplantae</taxon>
        <taxon>Streptophyta</taxon>
        <taxon>Embryophyta</taxon>
        <taxon>Tracheophyta</taxon>
        <taxon>Spermatophyta</taxon>
        <taxon>Magnoliopsida</taxon>
        <taxon>Liliopsida</taxon>
        <taxon>Poales</taxon>
        <taxon>Poaceae</taxon>
        <taxon>PACMAD clade</taxon>
        <taxon>Arundinoideae</taxon>
        <taxon>Arundineae</taxon>
        <taxon>Arundo</taxon>
    </lineage>
</organism>
<protein>
    <submittedName>
        <fullName evidence="1">Uncharacterized protein</fullName>
    </submittedName>
</protein>
<dbReference type="AlphaFoldDB" id="A0A0A9GMK7"/>
<dbReference type="EMBL" id="GBRH01171521">
    <property type="protein sequence ID" value="JAE26375.1"/>
    <property type="molecule type" value="Transcribed_RNA"/>
</dbReference>
<accession>A0A0A9GMK7</accession>
<sequence length="72" mass="7823">MTKIPEKLLRVRDAESATGLLSPVDGVGEPNHFCSIGELSFPEIRPKMTTERLCTSVAPLGNTKPNPGVVYR</sequence>
<name>A0A0A9GMK7_ARUDO</name>
<proteinExistence type="predicted"/>
<reference evidence="1" key="1">
    <citation type="submission" date="2014-09" db="EMBL/GenBank/DDBJ databases">
        <authorList>
            <person name="Magalhaes I.L.F."/>
            <person name="Oliveira U."/>
            <person name="Santos F.R."/>
            <person name="Vidigal T.H.D.A."/>
            <person name="Brescovit A.D."/>
            <person name="Santos A.J."/>
        </authorList>
    </citation>
    <scope>NUCLEOTIDE SEQUENCE</scope>
    <source>
        <tissue evidence="1">Shoot tissue taken approximately 20 cm above the soil surface</tissue>
    </source>
</reference>